<accession>A0AAD3XT59</accession>
<keyword evidence="3" id="KW-0963">Cytoplasm</keyword>
<feature type="compositionally biased region" description="Basic and acidic residues" evidence="6">
    <location>
        <begin position="86"/>
        <end position="106"/>
    </location>
</feature>
<comment type="caution">
    <text evidence="8">The sequence shown here is derived from an EMBL/GenBank/DDBJ whole genome shotgun (WGS) entry which is preliminary data.</text>
</comment>
<evidence type="ECO:0000259" key="7">
    <source>
        <dbReference type="Pfam" id="PF06886"/>
    </source>
</evidence>
<evidence type="ECO:0000256" key="4">
    <source>
        <dbReference type="ARBA" id="ARBA00022701"/>
    </source>
</evidence>
<evidence type="ECO:0000256" key="6">
    <source>
        <dbReference type="SAM" id="MobiDB-lite"/>
    </source>
</evidence>
<keyword evidence="4" id="KW-0493">Microtubule</keyword>
<sequence length="520" mass="57200">MGESKVDAPKVENKMGESAVDAGALQVSISFGRFENDSLCWEKWSAFPSNKYLEEVEKCSTPGSVAQKKAYFEAHYKKIAARKAELLDQEKKRDTDPVGLEDKEQADSVSNTCMEELDAEKSYSHGSVDEVELEYEVMTNERSNGAIKNYVNGVELENEVTNLRSELSGRAVDEPQNDANISNENGNSLPLAMDAKDELCSRTGSPKFDGLDEAVLVKEDSPSVGSHKEGEHPNEIDNGRENSPKENKEKVKSDGPKKSKKVTTVKKATNIPSAMKKQASPKPKPPLISTPKQSKPALSKTSMSATRPSAEKKYDFTPLTTNKIILAESKRLASTSLHMSLSLDPANSDPGSLAITRKSLIMERMGDKDIVKRAFKTFQSQLSSSSLGKSLITNQVSRKAAERNSWVSETFQKSNERMNKAVKKASNPHGQEGTKTTSIFPGLLKTAGANKRNVTTVSSSFGVKKNDIADKWKVVEKEFEIKKLQQSLYFKAKPMPSFYREVGISKSAVHKNDARTNACG</sequence>
<evidence type="ECO:0000256" key="3">
    <source>
        <dbReference type="ARBA" id="ARBA00022490"/>
    </source>
</evidence>
<feature type="region of interest" description="Disordered" evidence="6">
    <location>
        <begin position="86"/>
        <end position="109"/>
    </location>
</feature>
<feature type="compositionally biased region" description="Polar residues" evidence="6">
    <location>
        <begin position="177"/>
        <end position="188"/>
    </location>
</feature>
<dbReference type="Proteomes" id="UP001279734">
    <property type="component" value="Unassembled WGS sequence"/>
</dbReference>
<reference evidence="8" key="1">
    <citation type="submission" date="2023-05" db="EMBL/GenBank/DDBJ databases">
        <title>Nepenthes gracilis genome sequencing.</title>
        <authorList>
            <person name="Fukushima K."/>
        </authorList>
    </citation>
    <scope>NUCLEOTIDE SEQUENCE</scope>
    <source>
        <strain evidence="8">SING2019-196</strain>
    </source>
</reference>
<dbReference type="InterPro" id="IPR027329">
    <property type="entry name" value="TPX2_C"/>
</dbReference>
<dbReference type="AlphaFoldDB" id="A0AAD3XT59"/>
<dbReference type="EMBL" id="BSYO01000015">
    <property type="protein sequence ID" value="GMH15345.1"/>
    <property type="molecule type" value="Genomic_DNA"/>
</dbReference>
<comment type="subcellular location">
    <subcellularLocation>
        <location evidence="1">Cytoplasm</location>
        <location evidence="1">Cytoskeleton</location>
    </subcellularLocation>
</comment>
<evidence type="ECO:0000313" key="8">
    <source>
        <dbReference type="EMBL" id="GMH15345.1"/>
    </source>
</evidence>
<proteinExistence type="inferred from homology"/>
<keyword evidence="9" id="KW-1185">Reference proteome</keyword>
<name>A0AAD3XT59_NEPGR</name>
<comment type="similarity">
    <text evidence="2">Belongs to the TPX2 family.</text>
</comment>
<evidence type="ECO:0000256" key="2">
    <source>
        <dbReference type="ARBA" id="ARBA00005885"/>
    </source>
</evidence>
<feature type="compositionally biased region" description="Basic and acidic residues" evidence="6">
    <location>
        <begin position="215"/>
        <end position="257"/>
    </location>
</feature>
<dbReference type="PANTHER" id="PTHR47286">
    <property type="entry name" value="F3I6.9 PROTEIN"/>
    <property type="match status" value="1"/>
</dbReference>
<feature type="region of interest" description="Disordered" evidence="6">
    <location>
        <begin position="166"/>
        <end position="309"/>
    </location>
</feature>
<keyword evidence="5" id="KW-0206">Cytoskeleton</keyword>
<feature type="domain" description="TPX2 C-terminal" evidence="7">
    <location>
        <begin position="475"/>
        <end position="502"/>
    </location>
</feature>
<protein>
    <recommendedName>
        <fullName evidence="7">TPX2 C-terminal domain-containing protein</fullName>
    </recommendedName>
</protein>
<dbReference type="GO" id="GO:0005874">
    <property type="term" value="C:microtubule"/>
    <property type="evidence" value="ECO:0007669"/>
    <property type="project" value="UniProtKB-KW"/>
</dbReference>
<evidence type="ECO:0000256" key="5">
    <source>
        <dbReference type="ARBA" id="ARBA00023212"/>
    </source>
</evidence>
<evidence type="ECO:0000313" key="9">
    <source>
        <dbReference type="Proteomes" id="UP001279734"/>
    </source>
</evidence>
<evidence type="ECO:0000256" key="1">
    <source>
        <dbReference type="ARBA" id="ARBA00004245"/>
    </source>
</evidence>
<organism evidence="8 9">
    <name type="scientific">Nepenthes gracilis</name>
    <name type="common">Slender pitcher plant</name>
    <dbReference type="NCBI Taxonomy" id="150966"/>
    <lineage>
        <taxon>Eukaryota</taxon>
        <taxon>Viridiplantae</taxon>
        <taxon>Streptophyta</taxon>
        <taxon>Embryophyta</taxon>
        <taxon>Tracheophyta</taxon>
        <taxon>Spermatophyta</taxon>
        <taxon>Magnoliopsida</taxon>
        <taxon>eudicotyledons</taxon>
        <taxon>Gunneridae</taxon>
        <taxon>Pentapetalae</taxon>
        <taxon>Caryophyllales</taxon>
        <taxon>Nepenthaceae</taxon>
        <taxon>Nepenthes</taxon>
    </lineage>
</organism>
<dbReference type="Pfam" id="PF06886">
    <property type="entry name" value="TPX2"/>
    <property type="match status" value="1"/>
</dbReference>
<gene>
    <name evidence="8" type="ORF">Nepgr_017186</name>
</gene>
<dbReference type="PANTHER" id="PTHR47286:SF2">
    <property type="entry name" value="F3I6.9 PROTEIN"/>
    <property type="match status" value="1"/>
</dbReference>